<dbReference type="InParanoid" id="A0A5J5ENI4"/>
<name>A0A5J5ENI4_9PEZI</name>
<dbReference type="Proteomes" id="UP000326924">
    <property type="component" value="Unassembled WGS sequence"/>
</dbReference>
<gene>
    <name evidence="2" type="ORF">FN846DRAFT_229172</name>
</gene>
<evidence type="ECO:0000256" key="1">
    <source>
        <dbReference type="SAM" id="MobiDB-lite"/>
    </source>
</evidence>
<evidence type="ECO:0000313" key="3">
    <source>
        <dbReference type="Proteomes" id="UP000326924"/>
    </source>
</evidence>
<organism evidence="2 3">
    <name type="scientific">Sphaerosporella brunnea</name>
    <dbReference type="NCBI Taxonomy" id="1250544"/>
    <lineage>
        <taxon>Eukaryota</taxon>
        <taxon>Fungi</taxon>
        <taxon>Dikarya</taxon>
        <taxon>Ascomycota</taxon>
        <taxon>Pezizomycotina</taxon>
        <taxon>Pezizomycetes</taxon>
        <taxon>Pezizales</taxon>
        <taxon>Pyronemataceae</taxon>
        <taxon>Sphaerosporella</taxon>
    </lineage>
</organism>
<dbReference type="EMBL" id="VXIS01000194">
    <property type="protein sequence ID" value="KAA8897736.1"/>
    <property type="molecule type" value="Genomic_DNA"/>
</dbReference>
<sequence>MFFFSDEKPSFVDDLEPYMKEVFDPSVVRTWLESVKLPPLSAQAQLELELMQRSSRSAQESWSWERKHKRREGHVEDFETVRREARRAEIEYVRQKLGLGSAGDGENAITFCTFEPEEQEAMIDRFETWDNWSGTVPQLIETPPTPPPGSTVTIPLVHVTGSDDKKEAQSIPATPIPVKPMVAIATLLEDQLVATVEVQPEVGPQIINTTPESCTGGSSGGGPSEMKGGKYDAQEFGQPPLQTKLEDTASRMDHVSIEDNAPDKMSFHSTGTHVDTQKKPESAKHRIITPLRERPVTDENSPQEPEALTTLHNNLDSVPGRLFQFILIGLNVDKCSAAEHKLLIPCQAVATWEVRTPLNSNWCWRWQSKPSPNKRNATPDKAVLMFTSMMPWCYASSGRRRSALST</sequence>
<dbReference type="AlphaFoldDB" id="A0A5J5ENI4"/>
<accession>A0A5J5ENI4</accession>
<evidence type="ECO:0000313" key="2">
    <source>
        <dbReference type="EMBL" id="KAA8897736.1"/>
    </source>
</evidence>
<protein>
    <submittedName>
        <fullName evidence="2">Uncharacterized protein</fullName>
    </submittedName>
</protein>
<proteinExistence type="predicted"/>
<feature type="region of interest" description="Disordered" evidence="1">
    <location>
        <begin position="261"/>
        <end position="282"/>
    </location>
</feature>
<reference evidence="2 3" key="1">
    <citation type="submission" date="2019-09" db="EMBL/GenBank/DDBJ databases">
        <title>Draft genome of the ectomycorrhizal ascomycete Sphaerosporella brunnea.</title>
        <authorList>
            <consortium name="DOE Joint Genome Institute"/>
            <person name="Benucci G.M."/>
            <person name="Marozzi G."/>
            <person name="Antonielli L."/>
            <person name="Sanchez S."/>
            <person name="Marco P."/>
            <person name="Wang X."/>
            <person name="Falini L.B."/>
            <person name="Barry K."/>
            <person name="Haridas S."/>
            <person name="Lipzen A."/>
            <person name="Labutti K."/>
            <person name="Grigoriev I.V."/>
            <person name="Murat C."/>
            <person name="Martin F."/>
            <person name="Albertini E."/>
            <person name="Donnini D."/>
            <person name="Bonito G."/>
        </authorList>
    </citation>
    <scope>NUCLEOTIDE SEQUENCE [LARGE SCALE GENOMIC DNA]</scope>
    <source>
        <strain evidence="2 3">Sb_GMNB300</strain>
    </source>
</reference>
<feature type="region of interest" description="Disordered" evidence="1">
    <location>
        <begin position="206"/>
        <end position="229"/>
    </location>
</feature>
<keyword evidence="3" id="KW-1185">Reference proteome</keyword>
<comment type="caution">
    <text evidence="2">The sequence shown here is derived from an EMBL/GenBank/DDBJ whole genome shotgun (WGS) entry which is preliminary data.</text>
</comment>